<organism evidence="1 2">
    <name type="scientific">Thalassotalea psychrophila</name>
    <dbReference type="NCBI Taxonomy" id="3065647"/>
    <lineage>
        <taxon>Bacteria</taxon>
        <taxon>Pseudomonadati</taxon>
        <taxon>Pseudomonadota</taxon>
        <taxon>Gammaproteobacteria</taxon>
        <taxon>Alteromonadales</taxon>
        <taxon>Colwelliaceae</taxon>
        <taxon>Thalassotalea</taxon>
    </lineage>
</organism>
<evidence type="ECO:0000313" key="1">
    <source>
        <dbReference type="EMBL" id="WNC72785.1"/>
    </source>
</evidence>
<proteinExistence type="predicted"/>
<dbReference type="CDD" id="cd08994">
    <property type="entry name" value="GH43_62_32_68_117_130-like"/>
    <property type="match status" value="1"/>
</dbReference>
<keyword evidence="2" id="KW-1185">Reference proteome</keyword>
<evidence type="ECO:0000313" key="2">
    <source>
        <dbReference type="Proteomes" id="UP001258994"/>
    </source>
</evidence>
<dbReference type="Proteomes" id="UP001258994">
    <property type="component" value="Chromosome"/>
</dbReference>
<gene>
    <name evidence="1" type="ORF">RGQ13_02085</name>
</gene>
<dbReference type="EMBL" id="CP134145">
    <property type="protein sequence ID" value="WNC72785.1"/>
    <property type="molecule type" value="Genomic_DNA"/>
</dbReference>
<name>A0ABY9TYA6_9GAMM</name>
<dbReference type="SUPFAM" id="SSF75005">
    <property type="entry name" value="Arabinanase/levansucrase/invertase"/>
    <property type="match status" value="1"/>
</dbReference>
<dbReference type="Gene3D" id="2.115.10.20">
    <property type="entry name" value="Glycosyl hydrolase domain, family 43"/>
    <property type="match status" value="1"/>
</dbReference>
<dbReference type="RefSeq" id="WP_348391900.1">
    <property type="nucleotide sequence ID" value="NZ_CP134145.1"/>
</dbReference>
<dbReference type="InterPro" id="IPR023296">
    <property type="entry name" value="Glyco_hydro_beta-prop_sf"/>
</dbReference>
<keyword evidence="1" id="KW-0378">Hydrolase</keyword>
<reference evidence="2" key="1">
    <citation type="submission" date="2023-09" db="EMBL/GenBank/DDBJ databases">
        <authorList>
            <person name="Li S."/>
            <person name="Li X."/>
            <person name="Zhang C."/>
            <person name="Zhao Z."/>
        </authorList>
    </citation>
    <scope>NUCLEOTIDE SEQUENCE [LARGE SCALE GENOMIC DNA]</scope>
    <source>
        <strain evidence="2">SQ149</strain>
    </source>
</reference>
<sequence>MQLGKLLNFAIISAAIVGTSGCVESDNAMSEKVKAELKPESKPLQLAYEYVGLAVQKKDTHVWGTSPVLGRDGRVHLYVAEWPQPKKKTMSFRGYFSTSEIAHYVGDTPAGPFEFVRMAVTDQNDNFNAPHNPTIQFIDDQYVLTFIVNENDDRGKQRIIMYVSDDLNDQWRPAKGAEADGTILRKPSDSKIWNHTSVRGVANPTLVKHNGEYVLYFKSAIPDPKKDLNDFKNREFGYGVATAKSIEGPYTIHPERLTSKEMELEDAYAFSYNGSMHIISRDIVGTLGDKEGGLLWTSQDGFSFSAEDTQRSFESLVSYTGKEALAGANVYRGSDKGQLERPQLLIENGQPTYMYVATGINANQGYGSSSHVFKINVK</sequence>
<protein>
    <submittedName>
        <fullName evidence="1">Glycoside hydrolase family protein</fullName>
    </submittedName>
</protein>
<dbReference type="GO" id="GO:0016787">
    <property type="term" value="F:hydrolase activity"/>
    <property type="evidence" value="ECO:0007669"/>
    <property type="project" value="UniProtKB-KW"/>
</dbReference>
<accession>A0ABY9TYA6</accession>
<dbReference type="PROSITE" id="PS51257">
    <property type="entry name" value="PROKAR_LIPOPROTEIN"/>
    <property type="match status" value="1"/>
</dbReference>